<comment type="caution">
    <text evidence="3">The sequence shown here is derived from an EMBL/GenBank/DDBJ whole genome shotgun (WGS) entry which is preliminary data.</text>
</comment>
<evidence type="ECO:0000256" key="2">
    <source>
        <dbReference type="SAM" id="SignalP"/>
    </source>
</evidence>
<dbReference type="PANTHER" id="PTHR36057">
    <property type="match status" value="1"/>
</dbReference>
<evidence type="ECO:0000313" key="3">
    <source>
        <dbReference type="EMBL" id="PTE14880.1"/>
    </source>
</evidence>
<dbReference type="EMBL" id="PZKE01000006">
    <property type="protein sequence ID" value="PTE14880.1"/>
    <property type="molecule type" value="Genomic_DNA"/>
</dbReference>
<feature type="region of interest" description="Disordered" evidence="1">
    <location>
        <begin position="230"/>
        <end position="281"/>
    </location>
</feature>
<accession>A0A2T4JAE4</accession>
<organism evidence="3 4">
    <name type="scientific">Fuscovulum blasticum DSM 2131</name>
    <dbReference type="NCBI Taxonomy" id="1188250"/>
    <lineage>
        <taxon>Bacteria</taxon>
        <taxon>Pseudomonadati</taxon>
        <taxon>Pseudomonadota</taxon>
        <taxon>Alphaproteobacteria</taxon>
        <taxon>Rhodobacterales</taxon>
        <taxon>Paracoccaceae</taxon>
        <taxon>Pseudogemmobacter</taxon>
    </lineage>
</organism>
<dbReference type="Proteomes" id="UP000241362">
    <property type="component" value="Unassembled WGS sequence"/>
</dbReference>
<proteinExistence type="predicted"/>
<feature type="chain" id="PRO_5015469472" evidence="2">
    <location>
        <begin position="22"/>
        <end position="281"/>
    </location>
</feature>
<dbReference type="SUPFAM" id="SSF52833">
    <property type="entry name" value="Thioredoxin-like"/>
    <property type="match status" value="1"/>
</dbReference>
<keyword evidence="4" id="KW-1185">Reference proteome</keyword>
<evidence type="ECO:0000313" key="4">
    <source>
        <dbReference type="Proteomes" id="UP000241362"/>
    </source>
</evidence>
<dbReference type="PANTHER" id="PTHR36057:SF1">
    <property type="entry name" value="LIPOPROTEIN LIPID ATTACHMENT SITE-LIKE PROTEIN, PUTATIVE (DUF1223)-RELATED"/>
    <property type="match status" value="1"/>
</dbReference>
<protein>
    <submittedName>
        <fullName evidence="3">DUF1223 domain-containing protein</fullName>
    </submittedName>
</protein>
<evidence type="ECO:0000256" key="1">
    <source>
        <dbReference type="SAM" id="MobiDB-lite"/>
    </source>
</evidence>
<dbReference type="InterPro" id="IPR010634">
    <property type="entry name" value="DUF1223"/>
</dbReference>
<feature type="signal peptide" evidence="2">
    <location>
        <begin position="1"/>
        <end position="21"/>
    </location>
</feature>
<dbReference type="InterPro" id="IPR036249">
    <property type="entry name" value="Thioredoxin-like_sf"/>
</dbReference>
<gene>
    <name evidence="3" type="ORF">C5F44_08465</name>
</gene>
<reference evidence="3 4" key="1">
    <citation type="submission" date="2018-03" db="EMBL/GenBank/DDBJ databases">
        <title>Rhodobacter blasticus.</title>
        <authorList>
            <person name="Meyer T.E."/>
            <person name="Miller S."/>
            <person name="Lodha T."/>
            <person name="Gandham S."/>
            <person name="Chintalapati S."/>
            <person name="Chintalapati V.R."/>
        </authorList>
    </citation>
    <scope>NUCLEOTIDE SEQUENCE [LARGE SCALE GENOMIC DNA]</scope>
    <source>
        <strain evidence="3 4">DSM 2131</strain>
    </source>
</reference>
<keyword evidence="2" id="KW-0732">Signal</keyword>
<name>A0A2T4JAE4_FUSBL</name>
<dbReference type="Pfam" id="PF06764">
    <property type="entry name" value="DUF1223"/>
    <property type="match status" value="1"/>
</dbReference>
<dbReference type="AlphaFoldDB" id="A0A2T4JAE4"/>
<sequence length="281" mass="30074">MRQLVSAACGLWMAAAATAQAENVVIVELYTSQGCSSCPPADDFVAELAAQPGVLPLSLHVDYWDYIGWEDKFAQPRFTDRQKAYARAVGSRTIYTPQFIVGGLDRVEGYDPDETVERLGRHRALVSPVTLHVERQGERLVIRAEASPALTTPVRVQLVRYMPEETVTIERGENAGRTITYRNVVTSWELLGEWAGTGPLDVMADAPGSEPAVVILQSEGPSLILAAARPDPVQKSESDAATKAIVSAKDAPPSMEAGFVGAPDRAPEADLSTSGGAAPSE</sequence>